<keyword evidence="3" id="KW-1185">Reference proteome</keyword>
<dbReference type="AlphaFoldDB" id="A0AAW0FJ94"/>
<gene>
    <name evidence="2" type="ORF">QCA50_017859</name>
</gene>
<protein>
    <submittedName>
        <fullName evidence="2">Uncharacterized protein</fullName>
    </submittedName>
</protein>
<dbReference type="EMBL" id="JASBNA010000063">
    <property type="protein sequence ID" value="KAK7679100.1"/>
    <property type="molecule type" value="Genomic_DNA"/>
</dbReference>
<organism evidence="2 3">
    <name type="scientific">Cerrena zonata</name>
    <dbReference type="NCBI Taxonomy" id="2478898"/>
    <lineage>
        <taxon>Eukaryota</taxon>
        <taxon>Fungi</taxon>
        <taxon>Dikarya</taxon>
        <taxon>Basidiomycota</taxon>
        <taxon>Agaricomycotina</taxon>
        <taxon>Agaricomycetes</taxon>
        <taxon>Polyporales</taxon>
        <taxon>Cerrenaceae</taxon>
        <taxon>Cerrena</taxon>
    </lineage>
</organism>
<comment type="caution">
    <text evidence="2">The sequence shown here is derived from an EMBL/GenBank/DDBJ whole genome shotgun (WGS) entry which is preliminary data.</text>
</comment>
<accession>A0AAW0FJ94</accession>
<evidence type="ECO:0000256" key="1">
    <source>
        <dbReference type="SAM" id="Phobius"/>
    </source>
</evidence>
<keyword evidence="1" id="KW-0812">Transmembrane</keyword>
<sequence>MVDVLVIQRWNNHIAASSQSTIQLNVRPTGGAIPGDGGGGGDDGGGYGVDVRALELYVLPGECAGVYWWHYLDDVIHGGDDGDDGGHEVVLVVMACPLANPTHRLIVLVSVVVVIGAVHLHFLPVAVP</sequence>
<keyword evidence="1" id="KW-0472">Membrane</keyword>
<keyword evidence="1" id="KW-1133">Transmembrane helix</keyword>
<reference evidence="2 3" key="1">
    <citation type="submission" date="2022-09" db="EMBL/GenBank/DDBJ databases">
        <authorList>
            <person name="Palmer J.M."/>
        </authorList>
    </citation>
    <scope>NUCLEOTIDE SEQUENCE [LARGE SCALE GENOMIC DNA]</scope>
    <source>
        <strain evidence="2 3">DSM 7382</strain>
    </source>
</reference>
<feature type="transmembrane region" description="Helical" evidence="1">
    <location>
        <begin position="105"/>
        <end position="127"/>
    </location>
</feature>
<evidence type="ECO:0000313" key="3">
    <source>
        <dbReference type="Proteomes" id="UP001385951"/>
    </source>
</evidence>
<evidence type="ECO:0000313" key="2">
    <source>
        <dbReference type="EMBL" id="KAK7679100.1"/>
    </source>
</evidence>
<dbReference type="Proteomes" id="UP001385951">
    <property type="component" value="Unassembled WGS sequence"/>
</dbReference>
<proteinExistence type="predicted"/>
<name>A0AAW0FJ94_9APHY</name>